<dbReference type="GO" id="GO:0031032">
    <property type="term" value="P:actomyosin structure organization"/>
    <property type="evidence" value="ECO:0007669"/>
    <property type="project" value="TreeGrafter"/>
</dbReference>
<dbReference type="SUPFAM" id="SSF56112">
    <property type="entry name" value="Protein kinase-like (PK-like)"/>
    <property type="match status" value="2"/>
</dbReference>
<dbReference type="InterPro" id="IPR017441">
    <property type="entry name" value="Protein_kinase_ATP_BS"/>
</dbReference>
<feature type="domain" description="Protein kinase" evidence="10">
    <location>
        <begin position="300"/>
        <end position="627"/>
    </location>
</feature>
<feature type="compositionally biased region" description="Polar residues" evidence="9">
    <location>
        <begin position="48"/>
        <end position="57"/>
    </location>
</feature>
<feature type="region of interest" description="Disordered" evidence="9">
    <location>
        <begin position="48"/>
        <end position="74"/>
    </location>
</feature>
<comment type="similarity">
    <text evidence="7">Belongs to the protein kinase superfamily. STE Ser/Thr protein kinase family. COT1 subfamily.</text>
</comment>
<feature type="domain" description="AGC-kinase C-terminal" evidence="11">
    <location>
        <begin position="660"/>
        <end position="711"/>
    </location>
</feature>
<evidence type="ECO:0000256" key="8">
    <source>
        <dbReference type="PROSITE-ProRule" id="PRU10141"/>
    </source>
</evidence>
<evidence type="ECO:0000256" key="3">
    <source>
        <dbReference type="ARBA" id="ARBA00022679"/>
    </source>
</evidence>
<evidence type="ECO:0000256" key="4">
    <source>
        <dbReference type="ARBA" id="ARBA00022741"/>
    </source>
</evidence>
<dbReference type="PROSITE" id="PS00107">
    <property type="entry name" value="PROTEIN_KINASE_ATP"/>
    <property type="match status" value="1"/>
</dbReference>
<proteinExistence type="inferred from homology"/>
<feature type="region of interest" description="Disordered" evidence="9">
    <location>
        <begin position="502"/>
        <end position="530"/>
    </location>
</feature>
<feature type="compositionally biased region" description="Low complexity" evidence="9">
    <location>
        <begin position="129"/>
        <end position="147"/>
    </location>
</feature>
<dbReference type="GO" id="GO:0005524">
    <property type="term" value="F:ATP binding"/>
    <property type="evidence" value="ECO:0007669"/>
    <property type="project" value="UniProtKB-UniRule"/>
</dbReference>
<feature type="compositionally biased region" description="Basic and acidic residues" evidence="9">
    <location>
        <begin position="636"/>
        <end position="647"/>
    </location>
</feature>
<feature type="compositionally biased region" description="Acidic residues" evidence="9">
    <location>
        <begin position="700"/>
        <end position="711"/>
    </location>
</feature>
<keyword evidence="5" id="KW-0418">Kinase</keyword>
<evidence type="ECO:0000256" key="6">
    <source>
        <dbReference type="ARBA" id="ARBA00022840"/>
    </source>
</evidence>
<keyword evidence="6 8" id="KW-0067">ATP-binding</keyword>
<keyword evidence="4 8" id="KW-0547">Nucleotide-binding</keyword>
<keyword evidence="2" id="KW-0723">Serine/threonine-protein kinase</keyword>
<dbReference type="InterPro" id="IPR000961">
    <property type="entry name" value="AGC-kinase_C"/>
</dbReference>
<feature type="region of interest" description="Disordered" evidence="9">
    <location>
        <begin position="129"/>
        <end position="173"/>
    </location>
</feature>
<feature type="binding site" evidence="8">
    <location>
        <position position="336"/>
    </location>
    <ligand>
        <name>ATP</name>
        <dbReference type="ChEBI" id="CHEBI:30616"/>
    </ligand>
</feature>
<dbReference type="PROSITE" id="PS51285">
    <property type="entry name" value="AGC_KINASE_CTER"/>
    <property type="match status" value="1"/>
</dbReference>
<dbReference type="Proteomes" id="UP000286045">
    <property type="component" value="Unassembled WGS sequence"/>
</dbReference>
<evidence type="ECO:0000313" key="13">
    <source>
        <dbReference type="Proteomes" id="UP000286045"/>
    </source>
</evidence>
<dbReference type="PROSITE" id="PS50011">
    <property type="entry name" value="PROTEIN_KINASE_DOM"/>
    <property type="match status" value="1"/>
</dbReference>
<dbReference type="EMBL" id="RYZI01000055">
    <property type="protein sequence ID" value="RWA12294.1"/>
    <property type="molecule type" value="Genomic_DNA"/>
</dbReference>
<dbReference type="SMART" id="SM00133">
    <property type="entry name" value="S_TK_X"/>
    <property type="match status" value="1"/>
</dbReference>
<dbReference type="GO" id="GO:0005856">
    <property type="term" value="C:cytoskeleton"/>
    <property type="evidence" value="ECO:0007669"/>
    <property type="project" value="TreeGrafter"/>
</dbReference>
<dbReference type="PANTHER" id="PTHR22988">
    <property type="entry name" value="MYOTONIC DYSTROPHY S/T KINASE-RELATED"/>
    <property type="match status" value="1"/>
</dbReference>
<evidence type="ECO:0000256" key="2">
    <source>
        <dbReference type="ARBA" id="ARBA00022527"/>
    </source>
</evidence>
<dbReference type="PROSITE" id="PS00108">
    <property type="entry name" value="PROTEIN_KINASE_ST"/>
    <property type="match status" value="1"/>
</dbReference>
<accession>A0A439DD02</accession>
<evidence type="ECO:0000256" key="9">
    <source>
        <dbReference type="SAM" id="MobiDB-lite"/>
    </source>
</evidence>
<evidence type="ECO:0000259" key="10">
    <source>
        <dbReference type="PROSITE" id="PS50011"/>
    </source>
</evidence>
<evidence type="ECO:0000313" key="12">
    <source>
        <dbReference type="EMBL" id="RWA12294.1"/>
    </source>
</evidence>
<dbReference type="CDD" id="cd21742">
    <property type="entry name" value="MobB_NDR_LATS-like"/>
    <property type="match status" value="1"/>
</dbReference>
<keyword evidence="13" id="KW-1185">Reference proteome</keyword>
<reference evidence="12 13" key="1">
    <citation type="submission" date="2018-12" db="EMBL/GenBank/DDBJ databases">
        <title>Draft genome sequence of Xylaria grammica IHI A82.</title>
        <authorList>
            <person name="Buettner E."/>
            <person name="Kellner H."/>
        </authorList>
    </citation>
    <scope>NUCLEOTIDE SEQUENCE [LARGE SCALE GENOMIC DNA]</scope>
    <source>
        <strain evidence="12 13">IHI A82</strain>
    </source>
</reference>
<organism evidence="12 13">
    <name type="scientific">Xylaria grammica</name>
    <dbReference type="NCBI Taxonomy" id="363999"/>
    <lineage>
        <taxon>Eukaryota</taxon>
        <taxon>Fungi</taxon>
        <taxon>Dikarya</taxon>
        <taxon>Ascomycota</taxon>
        <taxon>Pezizomycotina</taxon>
        <taxon>Sordariomycetes</taxon>
        <taxon>Xylariomycetidae</taxon>
        <taxon>Xylariales</taxon>
        <taxon>Xylariaceae</taxon>
        <taxon>Xylaria</taxon>
    </lineage>
</organism>
<dbReference type="STRING" id="363999.A0A439DD02"/>
<dbReference type="InterPro" id="IPR059233">
    <property type="entry name" value="MobB_NdrA/B/Cbk1"/>
</dbReference>
<keyword evidence="3" id="KW-0808">Transferase</keyword>
<dbReference type="InterPro" id="IPR008271">
    <property type="entry name" value="Ser/Thr_kinase_AS"/>
</dbReference>
<sequence length="944" mass="104924">MATLLADDETSSAAASSPTSTCTLEGFERPRKLRRQGSIMSLLRTVTNSASGHSNGGSVWAPASPPPSERSPDRHRLFRKMSLPFFRSQFGGAVTVIHRVKRKSRPSIRSIERATDKLLPASAPAILSISTSNSTTTNSSGKSSGPTHGTGTTVATSFESKLSRKDNDPVEQRPASIVYHHKELEKVPTTVDPGLTTIQEKAIDPPPSPTILTVEKAAAAKIYLETYFNEKINKPSPRSLRRRYLESELYHGFDLSPAEKDMRRALFCQQETNHLRESRVLAARSLGAMKRERGELADDYEVLKILGKGSFGVVRLVRKKPRKDGYQRDSQVYAMKVIRKSSMLKTSQEGHLRAERDFLVASEGSRIVPLIASFQDAGNLYLVMEYMPGGDFLGLLIRENILSEPVAKFYIAEMILCIEEAHSLRCIHRDIKPDNFLISATGHLKISDFGLAFDGHWSHDTSYYHTQRYSLLHKLGLSVEGDAADRAEGLQGTMKWAQGVTQAMQKHARQPPPTNGSSTTSTPRDEPLLNWRNRCGNRSAARSCSLGVILYECLYGHTPFLSEEGGRQQTKRNIVNHEQTFAFPPRPVVSRRCMDLIASLVCARENRLSSKRYHLRNTGPEHHHPAISGATRGRQRSRDGRGRSVYPHDAEDIKAHKWFRDIPWEQLHLITPPFVPHIASIEDTHYFDEEEPISDWSDTCSDDDDDTESESSDVAPALEANPLAMRCAGGETPNMGPFTPPAPSAKTAAMQTQLVAFPRHVRGILAQFVASPYDSTRLKRMDREINALVANGASTSTPSAQAPLAVVQFQEVMLADQMKAFVRTFGRRERKRPRDRLLRDRKTKATVLKVRKQTAFLGYTFRRVTDTDNTAISTFDGVERMPPPRVYVHGGMESIAEYRELEVGGPAATAAAMRMTRGCGGVGARGVGVRFGDAVHTTVYRPLN</sequence>
<feature type="compositionally biased region" description="Basic and acidic residues" evidence="9">
    <location>
        <begin position="161"/>
        <end position="171"/>
    </location>
</feature>
<feature type="compositionally biased region" description="Polar residues" evidence="9">
    <location>
        <begin position="149"/>
        <end position="160"/>
    </location>
</feature>
<feature type="region of interest" description="Disordered" evidence="9">
    <location>
        <begin position="692"/>
        <end position="713"/>
    </location>
</feature>
<dbReference type="GO" id="GO:0005737">
    <property type="term" value="C:cytoplasm"/>
    <property type="evidence" value="ECO:0007669"/>
    <property type="project" value="TreeGrafter"/>
</dbReference>
<name>A0A439DD02_9PEZI</name>
<dbReference type="InterPro" id="IPR011009">
    <property type="entry name" value="Kinase-like_dom_sf"/>
</dbReference>
<dbReference type="GO" id="GO:0004674">
    <property type="term" value="F:protein serine/threonine kinase activity"/>
    <property type="evidence" value="ECO:0007669"/>
    <property type="project" value="UniProtKB-KW"/>
</dbReference>
<gene>
    <name evidence="12" type="ORF">EKO27_g2836</name>
</gene>
<dbReference type="Pfam" id="PF00069">
    <property type="entry name" value="Pkinase"/>
    <property type="match status" value="1"/>
</dbReference>
<dbReference type="Gene3D" id="1.10.510.10">
    <property type="entry name" value="Transferase(Phosphotransferase) domain 1"/>
    <property type="match status" value="1"/>
</dbReference>
<dbReference type="InterPro" id="IPR000719">
    <property type="entry name" value="Prot_kinase_dom"/>
</dbReference>
<dbReference type="InterPro" id="IPR050839">
    <property type="entry name" value="Rho-assoc_Ser/Thr_Kinase"/>
</dbReference>
<dbReference type="Gene3D" id="3.30.200.20">
    <property type="entry name" value="Phosphorylase Kinase, domain 1"/>
    <property type="match status" value="1"/>
</dbReference>
<feature type="region of interest" description="Disordered" evidence="9">
    <location>
        <begin position="614"/>
        <end position="647"/>
    </location>
</feature>
<evidence type="ECO:0000256" key="7">
    <source>
        <dbReference type="ARBA" id="ARBA00038271"/>
    </source>
</evidence>
<feature type="region of interest" description="Disordered" evidence="9">
    <location>
        <begin position="1"/>
        <end position="30"/>
    </location>
</feature>
<feature type="compositionally biased region" description="Low complexity" evidence="9">
    <location>
        <begin position="11"/>
        <end position="21"/>
    </location>
</feature>
<evidence type="ECO:0000256" key="1">
    <source>
        <dbReference type="ARBA" id="ARBA00012513"/>
    </source>
</evidence>
<evidence type="ECO:0000259" key="11">
    <source>
        <dbReference type="PROSITE" id="PS51285"/>
    </source>
</evidence>
<evidence type="ECO:0000256" key="5">
    <source>
        <dbReference type="ARBA" id="ARBA00022777"/>
    </source>
</evidence>
<protein>
    <recommendedName>
        <fullName evidence="1">non-specific serine/threonine protein kinase</fullName>
        <ecNumber evidence="1">2.7.11.1</ecNumber>
    </recommendedName>
</protein>
<feature type="compositionally biased region" description="Acidic residues" evidence="9">
    <location>
        <begin position="1"/>
        <end position="10"/>
    </location>
</feature>
<dbReference type="SMART" id="SM00220">
    <property type="entry name" value="S_TKc"/>
    <property type="match status" value="1"/>
</dbReference>
<dbReference type="EC" id="2.7.11.1" evidence="1"/>
<dbReference type="AlphaFoldDB" id="A0A439DD02"/>
<comment type="caution">
    <text evidence="12">The sequence shown here is derived from an EMBL/GenBank/DDBJ whole genome shotgun (WGS) entry which is preliminary data.</text>
</comment>